<name>A0A1F4Q1U0_UNCSA</name>
<comment type="caution">
    <text evidence="1">The sequence shown here is derived from an EMBL/GenBank/DDBJ whole genome shotgun (WGS) entry which is preliminary data.</text>
</comment>
<evidence type="ECO:0000313" key="2">
    <source>
        <dbReference type="Proteomes" id="UP000178724"/>
    </source>
</evidence>
<reference evidence="1 2" key="1">
    <citation type="journal article" date="2016" name="Nat. Commun.">
        <title>Thousands of microbial genomes shed light on interconnected biogeochemical processes in an aquifer system.</title>
        <authorList>
            <person name="Anantharaman K."/>
            <person name="Brown C.T."/>
            <person name="Hug L.A."/>
            <person name="Sharon I."/>
            <person name="Castelle C.J."/>
            <person name="Probst A.J."/>
            <person name="Thomas B.C."/>
            <person name="Singh A."/>
            <person name="Wilkins M.J."/>
            <person name="Karaoz U."/>
            <person name="Brodie E.L."/>
            <person name="Williams K.H."/>
            <person name="Hubbard S.S."/>
            <person name="Banfield J.F."/>
        </authorList>
    </citation>
    <scope>NUCLEOTIDE SEQUENCE [LARGE SCALE GENOMIC DNA]</scope>
</reference>
<dbReference type="AlphaFoldDB" id="A0A1F4Q1U0"/>
<sequence length="72" mass="8230">MNTRDNAKVIETIERCTLFNYFEKLVDAPTRKVTLFGLFPYTAAANLADPRRFFMLDDIARLTSLNCGNPNN</sequence>
<dbReference type="Proteomes" id="UP000178724">
    <property type="component" value="Unassembled WGS sequence"/>
</dbReference>
<accession>A0A1F4Q1U0</accession>
<proteinExistence type="predicted"/>
<gene>
    <name evidence="1" type="ORF">A2625_05295</name>
</gene>
<dbReference type="EMBL" id="METM01000020">
    <property type="protein sequence ID" value="OGB89847.1"/>
    <property type="molecule type" value="Genomic_DNA"/>
</dbReference>
<evidence type="ECO:0000313" key="1">
    <source>
        <dbReference type="EMBL" id="OGB89847.1"/>
    </source>
</evidence>
<organism evidence="1 2">
    <name type="scientific">candidate division WOR-1 bacterium RIFCSPHIGHO2_01_FULL_53_15</name>
    <dbReference type="NCBI Taxonomy" id="1802564"/>
    <lineage>
        <taxon>Bacteria</taxon>
        <taxon>Bacillati</taxon>
        <taxon>Saganbacteria</taxon>
    </lineage>
</organism>
<protein>
    <submittedName>
        <fullName evidence="1">Uncharacterized protein</fullName>
    </submittedName>
</protein>